<dbReference type="EC" id="4.3.2.1" evidence="2 5"/>
<evidence type="ECO:0000256" key="1">
    <source>
        <dbReference type="ARBA" id="ARBA00004941"/>
    </source>
</evidence>
<evidence type="ECO:0000256" key="4">
    <source>
        <dbReference type="ARBA" id="ARBA00022605"/>
    </source>
</evidence>
<dbReference type="NCBIfam" id="TIGR00838">
    <property type="entry name" value="argH"/>
    <property type="match status" value="1"/>
</dbReference>
<dbReference type="Proteomes" id="UP000485484">
    <property type="component" value="Unassembled WGS sequence"/>
</dbReference>
<dbReference type="InterPro" id="IPR022761">
    <property type="entry name" value="Fumarate_lyase_N"/>
</dbReference>
<dbReference type="UniPathway" id="UPA00068">
    <property type="reaction ID" value="UER00114"/>
</dbReference>
<dbReference type="PANTHER" id="PTHR43814">
    <property type="entry name" value="ARGININOSUCCINATE LYASE"/>
    <property type="match status" value="1"/>
</dbReference>
<evidence type="ECO:0000313" key="9">
    <source>
        <dbReference type="Proteomes" id="UP000485484"/>
    </source>
</evidence>
<dbReference type="SUPFAM" id="SSF48557">
    <property type="entry name" value="L-aspartase-like"/>
    <property type="match status" value="1"/>
</dbReference>
<comment type="subcellular location">
    <subcellularLocation>
        <location evidence="5">Cytoplasm</location>
    </subcellularLocation>
</comment>
<dbReference type="AlphaFoldDB" id="A0A1V5ML27"/>
<reference evidence="8 9" key="1">
    <citation type="submission" date="2017-02" db="EMBL/GenBank/DDBJ databases">
        <title>Delving into the versatile metabolic prowess of the omnipresent phylum Bacteroidetes.</title>
        <authorList>
            <person name="Nobu M.K."/>
            <person name="Mei R."/>
            <person name="Narihiro T."/>
            <person name="Kuroda K."/>
            <person name="Liu W.-T."/>
        </authorList>
    </citation>
    <scope>NUCLEOTIDE SEQUENCE [LARGE SCALE GENOMIC DNA]</scope>
    <source>
        <strain evidence="8">ADurb.Bin417</strain>
    </source>
</reference>
<name>A0A1V5ML27_UNCT6</name>
<dbReference type="PRINTS" id="PR00145">
    <property type="entry name" value="ARGSUCLYASE"/>
</dbReference>
<dbReference type="Pfam" id="PF14698">
    <property type="entry name" value="ASL_C2"/>
    <property type="match status" value="1"/>
</dbReference>
<feature type="domain" description="Fumarate lyase N-terminal" evidence="6">
    <location>
        <begin position="10"/>
        <end position="304"/>
    </location>
</feature>
<dbReference type="CDD" id="cd01359">
    <property type="entry name" value="Argininosuccinate_lyase"/>
    <property type="match status" value="1"/>
</dbReference>
<comment type="similarity">
    <text evidence="5">Belongs to the lyase 1 family. Argininosuccinate lyase subfamily.</text>
</comment>
<feature type="domain" description="Argininosuccinate lyase C-terminal" evidence="7">
    <location>
        <begin position="367"/>
        <end position="434"/>
    </location>
</feature>
<protein>
    <recommendedName>
        <fullName evidence="2 5">Argininosuccinate lyase</fullName>
        <shortName evidence="5">ASAL</shortName>
        <ecNumber evidence="2 5">4.3.2.1</ecNumber>
    </recommendedName>
    <alternativeName>
        <fullName evidence="5">Arginosuccinase</fullName>
    </alternativeName>
</protein>
<dbReference type="InterPro" id="IPR024083">
    <property type="entry name" value="Fumarase/histidase_N"/>
</dbReference>
<keyword evidence="5" id="KW-0963">Cytoplasm</keyword>
<evidence type="ECO:0000256" key="3">
    <source>
        <dbReference type="ARBA" id="ARBA00022571"/>
    </source>
</evidence>
<evidence type="ECO:0000259" key="7">
    <source>
        <dbReference type="Pfam" id="PF14698"/>
    </source>
</evidence>
<dbReference type="EMBL" id="MWAK01000003">
    <property type="protein sequence ID" value="OPZ93896.1"/>
    <property type="molecule type" value="Genomic_DNA"/>
</dbReference>
<evidence type="ECO:0000313" key="8">
    <source>
        <dbReference type="EMBL" id="OPZ93896.1"/>
    </source>
</evidence>
<dbReference type="InterPro" id="IPR008948">
    <property type="entry name" value="L-Aspartase-like"/>
</dbReference>
<dbReference type="Gene3D" id="1.20.200.10">
    <property type="entry name" value="Fumarase/aspartase (Central domain)"/>
    <property type="match status" value="1"/>
</dbReference>
<comment type="catalytic activity">
    <reaction evidence="5">
        <text>2-(N(omega)-L-arginino)succinate = fumarate + L-arginine</text>
        <dbReference type="Rhea" id="RHEA:24020"/>
        <dbReference type="ChEBI" id="CHEBI:29806"/>
        <dbReference type="ChEBI" id="CHEBI:32682"/>
        <dbReference type="ChEBI" id="CHEBI:57472"/>
        <dbReference type="EC" id="4.3.2.1"/>
    </reaction>
</comment>
<dbReference type="FunFam" id="1.10.40.30:FF:000001">
    <property type="entry name" value="Argininosuccinate lyase"/>
    <property type="match status" value="1"/>
</dbReference>
<sequence>MAKSRRLWGGRFKCKPAASAEAFGASLAVDRRLARFDVEGSLAQALMLEKAGLVSAEEGRAIRAGLESIRAELSAGRFRFEPSDEDIHTAVERRLYELAGPAAGKLHTGRSRNDQIALDERLYLRDLLARLDAALKELQKSLLAWARRYPRVIMPAFTHLQHAQVILFAHWCLAYLEMFQRDRDRLAEAGRRVNISPLGAAAGAGSSLPLDPEFTAGQLGFAGVFANSLDAVSDRDCLVEVLADLALAAAHLSRLSEELVLWSTSEFGYLQLDPRYCTGSSALPQKQNPDIPELVRGKTGAVFGALVSLLTTLKGLPLSYNRDLQEDKAPFFAAADSVLASISILGEMLPKSRLNPEAMERAAGSGYTTAIDLAEFLVTRGLPFREAHGLVGGVVLYCQEQGKRLEELTLKELKSFSRLFNASALQALTPRESVRRRRSPGSTAPDQVAARLKYWAGKLA</sequence>
<dbReference type="InterPro" id="IPR009049">
    <property type="entry name" value="Argininosuccinate_lyase"/>
</dbReference>
<gene>
    <name evidence="8" type="primary">argH1</name>
    <name evidence="5" type="synonym">argH</name>
    <name evidence="8" type="ORF">BWY73_00040</name>
</gene>
<evidence type="ECO:0000256" key="2">
    <source>
        <dbReference type="ARBA" id="ARBA00012338"/>
    </source>
</evidence>
<evidence type="ECO:0000259" key="6">
    <source>
        <dbReference type="Pfam" id="PF00206"/>
    </source>
</evidence>
<dbReference type="HAMAP" id="MF_00006">
    <property type="entry name" value="Arg_succ_lyase"/>
    <property type="match status" value="1"/>
</dbReference>
<organism evidence="8 9">
    <name type="scientific">candidate division TA06 bacterium ADurb.Bin417</name>
    <dbReference type="NCBI Taxonomy" id="1852828"/>
    <lineage>
        <taxon>Bacteria</taxon>
        <taxon>Bacteria division TA06</taxon>
    </lineage>
</organism>
<dbReference type="GO" id="GO:0042450">
    <property type="term" value="P:L-arginine biosynthetic process via ornithine"/>
    <property type="evidence" value="ECO:0007669"/>
    <property type="project" value="UniProtKB-UniRule"/>
</dbReference>
<dbReference type="Pfam" id="PF00206">
    <property type="entry name" value="Lyase_1"/>
    <property type="match status" value="1"/>
</dbReference>
<dbReference type="PANTHER" id="PTHR43814:SF1">
    <property type="entry name" value="ARGININOSUCCINATE LYASE"/>
    <property type="match status" value="1"/>
</dbReference>
<dbReference type="InterPro" id="IPR000362">
    <property type="entry name" value="Fumarate_lyase_fam"/>
</dbReference>
<proteinExistence type="inferred from homology"/>
<keyword evidence="5 8" id="KW-0456">Lyase</keyword>
<dbReference type="PRINTS" id="PR00149">
    <property type="entry name" value="FUMRATELYASE"/>
</dbReference>
<dbReference type="GO" id="GO:0005829">
    <property type="term" value="C:cytosol"/>
    <property type="evidence" value="ECO:0007669"/>
    <property type="project" value="TreeGrafter"/>
</dbReference>
<accession>A0A1V5ML27</accession>
<dbReference type="GO" id="GO:0004056">
    <property type="term" value="F:argininosuccinate lyase activity"/>
    <property type="evidence" value="ECO:0007669"/>
    <property type="project" value="UniProtKB-UniRule"/>
</dbReference>
<evidence type="ECO:0000256" key="5">
    <source>
        <dbReference type="HAMAP-Rule" id="MF_00006"/>
    </source>
</evidence>
<keyword evidence="3 5" id="KW-0055">Arginine biosynthesis</keyword>
<dbReference type="Gene3D" id="1.10.40.30">
    <property type="entry name" value="Fumarase/aspartase (C-terminal domain)"/>
    <property type="match status" value="1"/>
</dbReference>
<dbReference type="Gene3D" id="1.10.275.10">
    <property type="entry name" value="Fumarase/aspartase (N-terminal domain)"/>
    <property type="match status" value="1"/>
</dbReference>
<dbReference type="FunFam" id="1.20.200.10:FF:000015">
    <property type="entry name" value="argininosuccinate lyase isoform X2"/>
    <property type="match status" value="1"/>
</dbReference>
<dbReference type="InterPro" id="IPR029419">
    <property type="entry name" value="Arg_succ_lyase_C"/>
</dbReference>
<keyword evidence="4 5" id="KW-0028">Amino-acid biosynthesis</keyword>
<comment type="pathway">
    <text evidence="1 5">Amino-acid biosynthesis; L-arginine biosynthesis; L-arginine from L-ornithine and carbamoyl phosphate: step 3/3.</text>
</comment>
<comment type="caution">
    <text evidence="8">The sequence shown here is derived from an EMBL/GenBank/DDBJ whole genome shotgun (WGS) entry which is preliminary data.</text>
</comment>